<organism evidence="2">
    <name type="scientific">marine sediment metagenome</name>
    <dbReference type="NCBI Taxonomy" id="412755"/>
    <lineage>
        <taxon>unclassified sequences</taxon>
        <taxon>metagenomes</taxon>
        <taxon>ecological metagenomes</taxon>
    </lineage>
</organism>
<gene>
    <name evidence="2" type="ORF">LCGC14_0000740</name>
</gene>
<name>A0A0F9W444_9ZZZZ</name>
<reference evidence="2" key="1">
    <citation type="journal article" date="2015" name="Nature">
        <title>Complex archaea that bridge the gap between prokaryotes and eukaryotes.</title>
        <authorList>
            <person name="Spang A."/>
            <person name="Saw J.H."/>
            <person name="Jorgensen S.L."/>
            <person name="Zaremba-Niedzwiedzka K."/>
            <person name="Martijn J."/>
            <person name="Lind A.E."/>
            <person name="van Eijk R."/>
            <person name="Schleper C."/>
            <person name="Guy L."/>
            <person name="Ettema T.J."/>
        </authorList>
    </citation>
    <scope>NUCLEOTIDE SEQUENCE</scope>
</reference>
<dbReference type="CDD" id="cd09618">
    <property type="entry name" value="CBM9_like_2"/>
    <property type="match status" value="1"/>
</dbReference>
<feature type="domain" description="DUF5916" evidence="1">
    <location>
        <begin position="273"/>
        <end position="368"/>
    </location>
</feature>
<dbReference type="Pfam" id="PF19313">
    <property type="entry name" value="DUF5916"/>
    <property type="match status" value="1"/>
</dbReference>
<evidence type="ECO:0000313" key="2">
    <source>
        <dbReference type="EMBL" id="KKO12066.1"/>
    </source>
</evidence>
<dbReference type="SUPFAM" id="SSF49344">
    <property type="entry name" value="CBD9-like"/>
    <property type="match status" value="1"/>
</dbReference>
<comment type="caution">
    <text evidence="2">The sequence shown here is derived from an EMBL/GenBank/DDBJ whole genome shotgun (WGS) entry which is preliminary data.</text>
</comment>
<dbReference type="EMBL" id="LAZR01000001">
    <property type="protein sequence ID" value="KKO12066.1"/>
    <property type="molecule type" value="Genomic_DNA"/>
</dbReference>
<sequence>MTKQTGDGLGQALYGNQSDTLSWRSPVGGMQLCLLTCLLSLALLSSSSLAQTSSVTNDTRPAVLASRMPADMDVQLDGFLDEEVWGTAQPITEFRQQEPVEGGVPSEPTEIRILYDDEALYIGAMMYDSDPDGILAYQLQRDAGLGTDDRFMWIISTFDDNRTGYFFETNPAGLLGDGLIEGGGGFNKRWNGLWNIRTAIQPDGWSVEVRIPFSTLNFDPSLNAWGINFQRTIRRYNEEILWSGWRRNEGLFRPVFTGQLRGLNGLSQGRGIELKPFVNASTSSGPAAGANSGQDAKVGIDVTYSLTPSLRGALTLNTDFAEVEVDNRQVNLTRFPLRFPEQREFFLEGSGVFNFNWADPFFSRRIGLVEGQEVPISFGARLGGQVGDYEVGLYQVRTDDITLENRDGSARPWAAEDFTVARVKRRLFQQSHVGMIYTRRASDGVTGDELLEDRHTVGADFDFYTSQFLGQYNAQFEGFLSYHTDPVEGGDLTSSNRRSRGIRVAFPNDLVRFHSSHREFGEDWDPAVGFADRRGYRRHQPTLTFAPRPERWEMIRQTEHEIQYEHLTDLDNRLLTRNIDVTPLQVNFESGDRMEIEVGRNFERLDSVFTIYNKGDETIQILPGDYHSDKWSASITTAGRRMVSGAVEVEHSEFWGGQRDSLELTGTIRPRIGVSLSANYQHNEVTLPQGDFDTNLLRLTWAWNLSPFTAITGNVQYDDLSDVVGVYARLRWIIQPGNDVFLVWSNNWLYDDGPLRDSRFSTLSRGGALKVNYTFRF</sequence>
<dbReference type="Gene3D" id="2.60.40.1190">
    <property type="match status" value="1"/>
</dbReference>
<evidence type="ECO:0000259" key="1">
    <source>
        <dbReference type="Pfam" id="PF19313"/>
    </source>
</evidence>
<proteinExistence type="predicted"/>
<accession>A0A0F9W444</accession>
<protein>
    <recommendedName>
        <fullName evidence="1">DUF5916 domain-containing protein</fullName>
    </recommendedName>
</protein>
<dbReference type="AlphaFoldDB" id="A0A0F9W444"/>
<dbReference type="InterPro" id="IPR045670">
    <property type="entry name" value="DUF5916"/>
</dbReference>